<evidence type="ECO:0000256" key="1">
    <source>
        <dbReference type="ARBA" id="ARBA00022723"/>
    </source>
</evidence>
<keyword evidence="1" id="KW-0479">Metal-binding</keyword>
<dbReference type="AlphaFoldDB" id="A0A6A6HXY0"/>
<evidence type="ECO:0000256" key="4">
    <source>
        <dbReference type="PROSITE-ProRule" id="PRU00175"/>
    </source>
</evidence>
<organism evidence="7 8">
    <name type="scientific">Trematosphaeria pertusa</name>
    <dbReference type="NCBI Taxonomy" id="390896"/>
    <lineage>
        <taxon>Eukaryota</taxon>
        <taxon>Fungi</taxon>
        <taxon>Dikarya</taxon>
        <taxon>Ascomycota</taxon>
        <taxon>Pezizomycotina</taxon>
        <taxon>Dothideomycetes</taxon>
        <taxon>Pleosporomycetidae</taxon>
        <taxon>Pleosporales</taxon>
        <taxon>Massarineae</taxon>
        <taxon>Trematosphaeriaceae</taxon>
        <taxon>Trematosphaeria</taxon>
    </lineage>
</organism>
<dbReference type="GeneID" id="54587847"/>
<keyword evidence="3" id="KW-0862">Zinc</keyword>
<dbReference type="Gene3D" id="3.30.40.10">
    <property type="entry name" value="Zinc/RING finger domain, C3HC4 (zinc finger)"/>
    <property type="match status" value="1"/>
</dbReference>
<evidence type="ECO:0000259" key="6">
    <source>
        <dbReference type="PROSITE" id="PS50089"/>
    </source>
</evidence>
<name>A0A6A6HXY0_9PLEO</name>
<dbReference type="GO" id="GO:0043161">
    <property type="term" value="P:proteasome-mediated ubiquitin-dependent protein catabolic process"/>
    <property type="evidence" value="ECO:0007669"/>
    <property type="project" value="TreeGrafter"/>
</dbReference>
<feature type="compositionally biased region" description="Low complexity" evidence="5">
    <location>
        <begin position="118"/>
        <end position="133"/>
    </location>
</feature>
<sequence length="231" mass="25636">MSQQLPTRQAFLDADGLQPLECPICRQPFDLEEHSAQQVRGCNHFFGERCIRRWFRLPTANHHTCPICRVELFQNEHDADAGSPRTQRLREAAARGHQQDHERLNGGRNAGRRSVRFASPPASSSSGGYHQAPQAPPPAPAPSHSSSRPSPPQGSSSQLYSFAEPPPSTRRIWLPIPQASTGFQTPQAVMDAEARAARETGVSSVMHYAASKPPPPPGVDPVEWYTRRRRR</sequence>
<evidence type="ECO:0000313" key="7">
    <source>
        <dbReference type="EMBL" id="KAF2243075.1"/>
    </source>
</evidence>
<feature type="region of interest" description="Disordered" evidence="5">
    <location>
        <begin position="207"/>
        <end position="231"/>
    </location>
</feature>
<evidence type="ECO:0000256" key="2">
    <source>
        <dbReference type="ARBA" id="ARBA00022771"/>
    </source>
</evidence>
<protein>
    <recommendedName>
        <fullName evidence="6">RING-type domain-containing protein</fullName>
    </recommendedName>
</protein>
<accession>A0A6A6HXY0</accession>
<feature type="compositionally biased region" description="Low complexity" evidence="5">
    <location>
        <begin position="142"/>
        <end position="158"/>
    </location>
</feature>
<reference evidence="7" key="1">
    <citation type="journal article" date="2020" name="Stud. Mycol.">
        <title>101 Dothideomycetes genomes: a test case for predicting lifestyles and emergence of pathogens.</title>
        <authorList>
            <person name="Haridas S."/>
            <person name="Albert R."/>
            <person name="Binder M."/>
            <person name="Bloem J."/>
            <person name="Labutti K."/>
            <person name="Salamov A."/>
            <person name="Andreopoulos B."/>
            <person name="Baker S."/>
            <person name="Barry K."/>
            <person name="Bills G."/>
            <person name="Bluhm B."/>
            <person name="Cannon C."/>
            <person name="Castanera R."/>
            <person name="Culley D."/>
            <person name="Daum C."/>
            <person name="Ezra D."/>
            <person name="Gonzalez J."/>
            <person name="Henrissat B."/>
            <person name="Kuo A."/>
            <person name="Liang C."/>
            <person name="Lipzen A."/>
            <person name="Lutzoni F."/>
            <person name="Magnuson J."/>
            <person name="Mondo S."/>
            <person name="Nolan M."/>
            <person name="Ohm R."/>
            <person name="Pangilinan J."/>
            <person name="Park H.-J."/>
            <person name="Ramirez L."/>
            <person name="Alfaro M."/>
            <person name="Sun H."/>
            <person name="Tritt A."/>
            <person name="Yoshinaga Y."/>
            <person name="Zwiers L.-H."/>
            <person name="Turgeon B."/>
            <person name="Goodwin S."/>
            <person name="Spatafora J."/>
            <person name="Crous P."/>
            <person name="Grigoriev I."/>
        </authorList>
    </citation>
    <scope>NUCLEOTIDE SEQUENCE</scope>
    <source>
        <strain evidence="7">CBS 122368</strain>
    </source>
</reference>
<proteinExistence type="predicted"/>
<keyword evidence="8" id="KW-1185">Reference proteome</keyword>
<dbReference type="SUPFAM" id="SSF57850">
    <property type="entry name" value="RING/U-box"/>
    <property type="match status" value="1"/>
</dbReference>
<dbReference type="InterPro" id="IPR001841">
    <property type="entry name" value="Znf_RING"/>
</dbReference>
<dbReference type="EMBL" id="ML987206">
    <property type="protein sequence ID" value="KAF2243075.1"/>
    <property type="molecule type" value="Genomic_DNA"/>
</dbReference>
<gene>
    <name evidence="7" type="ORF">BU26DRAFT_582121</name>
</gene>
<evidence type="ECO:0000256" key="5">
    <source>
        <dbReference type="SAM" id="MobiDB-lite"/>
    </source>
</evidence>
<dbReference type="PANTHER" id="PTHR22763">
    <property type="entry name" value="RING ZINC FINGER PROTEIN"/>
    <property type="match status" value="1"/>
</dbReference>
<keyword evidence="2 4" id="KW-0863">Zinc-finger</keyword>
<dbReference type="Pfam" id="PF13639">
    <property type="entry name" value="zf-RING_2"/>
    <property type="match status" value="1"/>
</dbReference>
<evidence type="ECO:0000256" key="3">
    <source>
        <dbReference type="ARBA" id="ARBA00022833"/>
    </source>
</evidence>
<evidence type="ECO:0000313" key="8">
    <source>
        <dbReference type="Proteomes" id="UP000800094"/>
    </source>
</evidence>
<feature type="compositionally biased region" description="Basic and acidic residues" evidence="5">
    <location>
        <begin position="88"/>
        <end position="105"/>
    </location>
</feature>
<dbReference type="GO" id="GO:0061630">
    <property type="term" value="F:ubiquitin protein ligase activity"/>
    <property type="evidence" value="ECO:0007669"/>
    <property type="project" value="TreeGrafter"/>
</dbReference>
<feature type="domain" description="RING-type" evidence="6">
    <location>
        <begin position="22"/>
        <end position="69"/>
    </location>
</feature>
<dbReference type="GO" id="GO:0012505">
    <property type="term" value="C:endomembrane system"/>
    <property type="evidence" value="ECO:0007669"/>
    <property type="project" value="TreeGrafter"/>
</dbReference>
<dbReference type="PROSITE" id="PS50089">
    <property type="entry name" value="ZF_RING_2"/>
    <property type="match status" value="1"/>
</dbReference>
<dbReference type="Proteomes" id="UP000800094">
    <property type="component" value="Unassembled WGS sequence"/>
</dbReference>
<dbReference type="RefSeq" id="XP_033678079.1">
    <property type="nucleotide sequence ID" value="XM_033834517.1"/>
</dbReference>
<feature type="region of interest" description="Disordered" evidence="5">
    <location>
        <begin position="79"/>
        <end position="173"/>
    </location>
</feature>
<dbReference type="GO" id="GO:0008270">
    <property type="term" value="F:zinc ion binding"/>
    <property type="evidence" value="ECO:0007669"/>
    <property type="project" value="UniProtKB-KW"/>
</dbReference>
<dbReference type="OrthoDB" id="3687364at2759"/>
<dbReference type="InterPro" id="IPR013083">
    <property type="entry name" value="Znf_RING/FYVE/PHD"/>
</dbReference>
<dbReference type="InterPro" id="IPR050731">
    <property type="entry name" value="HRD1_E3_ubiq-ligases"/>
</dbReference>